<accession>A0A8H4Q1S1</accession>
<gene>
    <name evidence="2" type="ORF">GQ602_006677</name>
</gene>
<dbReference type="GO" id="GO:0005739">
    <property type="term" value="C:mitochondrion"/>
    <property type="evidence" value="ECO:0007669"/>
    <property type="project" value="TreeGrafter"/>
</dbReference>
<comment type="caution">
    <text evidence="2">The sequence shown here is derived from an EMBL/GenBank/DDBJ whole genome shotgun (WGS) entry which is preliminary data.</text>
</comment>
<reference evidence="2 3" key="1">
    <citation type="journal article" date="2020" name="G3 (Bethesda)">
        <title>Genetic Underpinnings of Host Manipulation by Ophiocordyceps as Revealed by Comparative Transcriptomics.</title>
        <authorList>
            <person name="Will I."/>
            <person name="Das B."/>
            <person name="Trinh T."/>
            <person name="Brachmann A."/>
            <person name="Ohm R.A."/>
            <person name="de Bekker C."/>
        </authorList>
    </citation>
    <scope>NUCLEOTIDE SEQUENCE [LARGE SCALE GENOMIC DNA]</scope>
    <source>
        <strain evidence="2 3">EC05</strain>
    </source>
</reference>
<dbReference type="InterPro" id="IPR050896">
    <property type="entry name" value="Mito_lipid_metab_GTPase"/>
</dbReference>
<keyword evidence="3" id="KW-1185">Reference proteome</keyword>
<feature type="compositionally biased region" description="Basic and acidic residues" evidence="1">
    <location>
        <begin position="811"/>
        <end position="827"/>
    </location>
</feature>
<name>A0A8H4Q1S1_9HYPO</name>
<dbReference type="Gene3D" id="3.40.50.300">
    <property type="entry name" value="P-loop containing nucleotide triphosphate hydrolases"/>
    <property type="match status" value="1"/>
</dbReference>
<dbReference type="Proteomes" id="UP000562929">
    <property type="component" value="Unassembled WGS sequence"/>
</dbReference>
<feature type="region of interest" description="Disordered" evidence="1">
    <location>
        <begin position="783"/>
        <end position="827"/>
    </location>
</feature>
<evidence type="ECO:0000313" key="2">
    <source>
        <dbReference type="EMBL" id="KAF4582053.1"/>
    </source>
</evidence>
<sequence>MRRATTARWLRLARRRAIFQHTCSFVYTPVRRNHVAAQPNVLHGPMTRSIPDEPMRNSSAHEPVGGLPFTCSGCGAFTQTSDPRRLGHYNLQSKRVRSWLQRREEEARAIHTAEEDGSSALVSKVEDGVQSGAQIKVRIEDEGKVDEGDDGGQKRFPEVDKETHLKMKMSSKLKSDELVSQVLKSSNLAPEVLAKYGLTPDTMIARNDEQATVSSSDESIGPLVCERCHDLKHYGKPQVSATQEAPCPTLDSLADTISESPYDINHIYHVIDAADFPMSLIPRLHEVIQGAHLRSRNRRSKSGKFVGGRQTKMNFIITRSDLLAPKKEMVDSMMPYLQQVLREALGEFGMSVRLGNLMCVSPKVPWWTDVLKEHIRKNHGASWLVGKVNVGKSRLFQDILPKRRKDDIVPAQPQVLAVQDEKVKMGELLPPAQPPKLWPEMPTVSAFSGTTVSPIRIVYGSGDSQTRGELIDMPGLARSDLENFVKDKYKKSLIWQNRIVPDQQTVKVKESLLLAGGLIRISPRTPDLTFLMYNFTPLSEHRTSEEKAIEFQNQTRVTRDIDNWTIPGAGDKIQHAGTFKLTYDVTKKRAGPLTRKDAVGLKVDRLPFRVLSIDILIEGVGYVEVVAQVRARHCERYPPLDGEKRAGDAQKNHKMAIRNTCANWNKPLGWRRDDAKNGSGGWGGDDDEASPAASAKSSEVKKSPKAKLTFDTQSTPRIDNGTIMTGSYFESMIRASDDVEVALQPVMVFKSPVPEAVTEAEFEPLTDWPAVDVYSPEGRFIGSRRPIQGWYHNKRPQSQESKKVRPRRSMKGHDKTMRREAREKAEE</sequence>
<dbReference type="InterPro" id="IPR027417">
    <property type="entry name" value="P-loop_NTPase"/>
</dbReference>
<dbReference type="AlphaFoldDB" id="A0A8H4Q1S1"/>
<feature type="region of interest" description="Disordered" evidence="1">
    <location>
        <begin position="668"/>
        <end position="716"/>
    </location>
</feature>
<organism evidence="2 3">
    <name type="scientific">Ophiocordyceps camponoti-floridani</name>
    <dbReference type="NCBI Taxonomy" id="2030778"/>
    <lineage>
        <taxon>Eukaryota</taxon>
        <taxon>Fungi</taxon>
        <taxon>Dikarya</taxon>
        <taxon>Ascomycota</taxon>
        <taxon>Pezizomycotina</taxon>
        <taxon>Sordariomycetes</taxon>
        <taxon>Hypocreomycetidae</taxon>
        <taxon>Hypocreales</taxon>
        <taxon>Ophiocordycipitaceae</taxon>
        <taxon>Ophiocordyceps</taxon>
    </lineage>
</organism>
<dbReference type="PANTHER" id="PTHR46434">
    <property type="entry name" value="GENETIC INTERACTOR OF PROHIBITINS 3, MITOCHONDRIAL"/>
    <property type="match status" value="1"/>
</dbReference>
<dbReference type="EMBL" id="JAACLJ010000008">
    <property type="protein sequence ID" value="KAF4582053.1"/>
    <property type="molecule type" value="Genomic_DNA"/>
</dbReference>
<proteinExistence type="predicted"/>
<dbReference type="SUPFAM" id="SSF52540">
    <property type="entry name" value="P-loop containing nucleoside triphosphate hydrolases"/>
    <property type="match status" value="1"/>
</dbReference>
<dbReference type="OrthoDB" id="1696305at2759"/>
<dbReference type="PANTHER" id="PTHR46434:SF1">
    <property type="entry name" value="GENETIC INTERACTOR OF PROHIBITINS 3, MITOCHONDRIAL"/>
    <property type="match status" value="1"/>
</dbReference>
<evidence type="ECO:0000256" key="1">
    <source>
        <dbReference type="SAM" id="MobiDB-lite"/>
    </source>
</evidence>
<evidence type="ECO:0000313" key="3">
    <source>
        <dbReference type="Proteomes" id="UP000562929"/>
    </source>
</evidence>
<protein>
    <submittedName>
        <fullName evidence="2">Protein phosphatase inhibitor</fullName>
    </submittedName>
</protein>